<evidence type="ECO:0000259" key="1">
    <source>
        <dbReference type="Pfam" id="PF01738"/>
    </source>
</evidence>
<reference evidence="3" key="1">
    <citation type="submission" date="2013-08" db="EMBL/GenBank/DDBJ databases">
        <title>Intrasporangium oryzae NRRL B-24470.</title>
        <authorList>
            <person name="Liu H."/>
            <person name="Wang G."/>
        </authorList>
    </citation>
    <scope>NUCLEOTIDE SEQUENCE [LARGE SCALE GENOMIC DNA]</scope>
    <source>
        <strain evidence="3">Q5-1</strain>
    </source>
</reference>
<dbReference type="InterPro" id="IPR051049">
    <property type="entry name" value="Dienelactone_hydrolase-like"/>
</dbReference>
<accession>W9GG68</accession>
<dbReference type="EMBL" id="AWQS01000435">
    <property type="protein sequence ID" value="EWT03833.1"/>
    <property type="molecule type" value="Genomic_DNA"/>
</dbReference>
<dbReference type="AlphaFoldDB" id="W9GG68"/>
<dbReference type="InterPro" id="IPR029058">
    <property type="entry name" value="AB_hydrolase_fold"/>
</dbReference>
<organism evidence="2 3">
    <name type="scientific">Intrasporangium chromatireducens Q5-1</name>
    <dbReference type="NCBI Taxonomy" id="584657"/>
    <lineage>
        <taxon>Bacteria</taxon>
        <taxon>Bacillati</taxon>
        <taxon>Actinomycetota</taxon>
        <taxon>Actinomycetes</taxon>
        <taxon>Micrococcales</taxon>
        <taxon>Intrasporangiaceae</taxon>
        <taxon>Intrasporangium</taxon>
    </lineage>
</organism>
<feature type="domain" description="Dienelactone hydrolase" evidence="1">
    <location>
        <begin position="8"/>
        <end position="215"/>
    </location>
</feature>
<dbReference type="Pfam" id="PF01738">
    <property type="entry name" value="DLH"/>
    <property type="match status" value="1"/>
</dbReference>
<dbReference type="GO" id="GO:0016787">
    <property type="term" value="F:hydrolase activity"/>
    <property type="evidence" value="ECO:0007669"/>
    <property type="project" value="InterPro"/>
</dbReference>
<evidence type="ECO:0000313" key="2">
    <source>
        <dbReference type="EMBL" id="EWT03833.1"/>
    </source>
</evidence>
<dbReference type="InterPro" id="IPR002925">
    <property type="entry name" value="Dienelactn_hydro"/>
</dbReference>
<evidence type="ECO:0000313" key="3">
    <source>
        <dbReference type="Proteomes" id="UP000019494"/>
    </source>
</evidence>
<proteinExistence type="predicted"/>
<dbReference type="Proteomes" id="UP000019494">
    <property type="component" value="Unassembled WGS sequence"/>
</dbReference>
<dbReference type="RefSeq" id="WP_034722544.1">
    <property type="nucleotide sequence ID" value="NZ_AWQS01000435.1"/>
</dbReference>
<gene>
    <name evidence="2" type="ORF">N864_18130</name>
</gene>
<comment type="caution">
    <text evidence="2">The sequence shown here is derived from an EMBL/GenBank/DDBJ whole genome shotgun (WGS) entry which is preliminary data.</text>
</comment>
<protein>
    <submittedName>
        <fullName evidence="2">Carboxymethylenebutenolidase</fullName>
    </submittedName>
</protein>
<dbReference type="OrthoDB" id="3208682at2"/>
<keyword evidence="3" id="KW-1185">Reference proteome</keyword>
<name>W9GG68_9MICO</name>
<sequence>MRTETLNAAYLAVPDGTGPFPGLVVIHEAFGLNDNIKDVCRRLAGEGFVALGVDLFAGRNRAVCMARMMVGTMTGNLDHYGVPALRTALSDLARRADVDADRLGAVGFCLGGSVVLTWGCTEQRLHAIAPFYGLAPRPREAVRRLCPVVGSWPGHDFTTKAAAILETELSAAGVPHDLKVYPSARHSFFNDQLANYDPEAATDAWQRVLAFFDEHVRHRAEPPEPET</sequence>
<dbReference type="PANTHER" id="PTHR46623">
    <property type="entry name" value="CARBOXYMETHYLENEBUTENOLIDASE-RELATED"/>
    <property type="match status" value="1"/>
</dbReference>
<dbReference type="PANTHER" id="PTHR46623:SF6">
    <property type="entry name" value="ALPHA_BETA-HYDROLASES SUPERFAMILY PROTEIN"/>
    <property type="match status" value="1"/>
</dbReference>
<dbReference type="Gene3D" id="3.40.50.1820">
    <property type="entry name" value="alpha/beta hydrolase"/>
    <property type="match status" value="1"/>
</dbReference>
<dbReference type="SUPFAM" id="SSF53474">
    <property type="entry name" value="alpha/beta-Hydrolases"/>
    <property type="match status" value="1"/>
</dbReference>